<dbReference type="EMBL" id="JARPUR010000002">
    <property type="protein sequence ID" value="KAK4881785.1"/>
    <property type="molecule type" value="Genomic_DNA"/>
</dbReference>
<evidence type="ECO:0000256" key="1">
    <source>
        <dbReference type="ARBA" id="ARBA00008174"/>
    </source>
</evidence>
<feature type="domain" description="Timeless C-terminal" evidence="3">
    <location>
        <begin position="372"/>
        <end position="452"/>
    </location>
</feature>
<comment type="caution">
    <text evidence="4">The sequence shown here is derived from an EMBL/GenBank/DDBJ whole genome shotgun (WGS) entry which is preliminary data.</text>
</comment>
<feature type="region of interest" description="Disordered" evidence="2">
    <location>
        <begin position="524"/>
        <end position="631"/>
    </location>
</feature>
<dbReference type="PANTHER" id="PTHR22940">
    <property type="entry name" value="TIMEOUT/TIMELESS-2"/>
    <property type="match status" value="1"/>
</dbReference>
<dbReference type="GO" id="GO:0003677">
    <property type="term" value="F:DNA binding"/>
    <property type="evidence" value="ECO:0007669"/>
    <property type="project" value="TreeGrafter"/>
</dbReference>
<dbReference type="GO" id="GO:0000076">
    <property type="term" value="P:DNA replication checkpoint signaling"/>
    <property type="evidence" value="ECO:0007669"/>
    <property type="project" value="TreeGrafter"/>
</dbReference>
<accession>A0AAN7P658</accession>
<dbReference type="Pfam" id="PF05029">
    <property type="entry name" value="TIMELESS_C"/>
    <property type="match status" value="1"/>
</dbReference>
<protein>
    <recommendedName>
        <fullName evidence="3">Timeless C-terminal domain-containing protein</fullName>
    </recommendedName>
</protein>
<dbReference type="InterPro" id="IPR007725">
    <property type="entry name" value="TIMELESS_C"/>
</dbReference>
<keyword evidence="5" id="KW-1185">Reference proteome</keyword>
<organism evidence="4 5">
    <name type="scientific">Aquatica leii</name>
    <dbReference type="NCBI Taxonomy" id="1421715"/>
    <lineage>
        <taxon>Eukaryota</taxon>
        <taxon>Metazoa</taxon>
        <taxon>Ecdysozoa</taxon>
        <taxon>Arthropoda</taxon>
        <taxon>Hexapoda</taxon>
        <taxon>Insecta</taxon>
        <taxon>Pterygota</taxon>
        <taxon>Neoptera</taxon>
        <taxon>Endopterygota</taxon>
        <taxon>Coleoptera</taxon>
        <taxon>Polyphaga</taxon>
        <taxon>Elateriformia</taxon>
        <taxon>Elateroidea</taxon>
        <taxon>Lampyridae</taxon>
        <taxon>Luciolinae</taxon>
        <taxon>Aquatica</taxon>
    </lineage>
</organism>
<feature type="compositionally biased region" description="Polar residues" evidence="2">
    <location>
        <begin position="524"/>
        <end position="544"/>
    </location>
</feature>
<evidence type="ECO:0000313" key="4">
    <source>
        <dbReference type="EMBL" id="KAK4881785.1"/>
    </source>
</evidence>
<evidence type="ECO:0000313" key="5">
    <source>
        <dbReference type="Proteomes" id="UP001353858"/>
    </source>
</evidence>
<reference evidence="5" key="1">
    <citation type="submission" date="2023-01" db="EMBL/GenBank/DDBJ databases">
        <title>Key to firefly adult light organ development and bioluminescence: homeobox transcription factors regulate luciferase expression and transportation to peroxisome.</title>
        <authorList>
            <person name="Fu X."/>
        </authorList>
    </citation>
    <scope>NUCLEOTIDE SEQUENCE [LARGE SCALE GENOMIC DNA]</scope>
</reference>
<sequence length="631" mass="72642">RKKNPIALEHNIEGEYNEDDDEEMEGTSEPSEANFKFTDFLKRFANQKILRACGIALKSFERNSVHTNYCILKLLHRIVWDLKMSSMAFQVSIFMTFQRIFSLKDLPQYKDLIKFATYVLRQFFKVAATNPKVFMEALFWKSSKDAYDIEEGYGSYQEKSKAETRFWSEAEENELTQLYNEHREKQIEEDVVDWIVDNLVDHTKTRRGVLKKLKELSLLTNYKKRGTIGSRSNVWTEEEEQKLRDLYDIYKNENNALELIADGLLTKRVKTKIVNKLLDMELIQNKNEIMKKRLRSNVSTNNGEGFHSSESEHSSSDGDDDSDNSSSSKIKPQPKQKTANRSNKKNSQAKTKQTQQIYVPKSDLIKILLKVSHMTDALDWLKESLSDIIEDRNESSDDAEDEIPLVAIMDYSVTAMENSDFQKLLKSFQIRPPADEQETYWRVPNYLTTARLEEYCQLLTDALENKLSNPDEVVASVMDENSNSTDEDVFDRVKRITQANNQETEPSTSSHNPENVQINHQSSITYDSDSDAGPSSANASNGRISLNEDPKTKPSKLGVFDSDDEEDKENKPEKVVSINRNFIESDSEEENGDSNSVEKDENKRERDISDTDSPLKKKKRSRLILSDDDSS</sequence>
<dbReference type="GO" id="GO:0031298">
    <property type="term" value="C:replication fork protection complex"/>
    <property type="evidence" value="ECO:0007669"/>
    <property type="project" value="TreeGrafter"/>
</dbReference>
<dbReference type="GO" id="GO:0006281">
    <property type="term" value="P:DNA repair"/>
    <property type="evidence" value="ECO:0007669"/>
    <property type="project" value="TreeGrafter"/>
</dbReference>
<proteinExistence type="inferred from homology"/>
<feature type="region of interest" description="Disordered" evidence="2">
    <location>
        <begin position="298"/>
        <end position="355"/>
    </location>
</feature>
<gene>
    <name evidence="4" type="ORF">RN001_005104</name>
</gene>
<comment type="similarity">
    <text evidence="1">Belongs to the timeless family.</text>
</comment>
<evidence type="ECO:0000259" key="3">
    <source>
        <dbReference type="Pfam" id="PF05029"/>
    </source>
</evidence>
<evidence type="ECO:0000256" key="2">
    <source>
        <dbReference type="SAM" id="MobiDB-lite"/>
    </source>
</evidence>
<feature type="compositionally biased region" description="Acidic residues" evidence="2">
    <location>
        <begin position="15"/>
        <end position="26"/>
    </location>
</feature>
<dbReference type="AlphaFoldDB" id="A0AAN7P658"/>
<dbReference type="GO" id="GO:0043111">
    <property type="term" value="P:replication fork arrest"/>
    <property type="evidence" value="ECO:0007669"/>
    <property type="project" value="TreeGrafter"/>
</dbReference>
<dbReference type="GO" id="GO:0009649">
    <property type="term" value="P:entrainment of circadian clock"/>
    <property type="evidence" value="ECO:0007669"/>
    <property type="project" value="TreeGrafter"/>
</dbReference>
<dbReference type="InterPro" id="IPR044998">
    <property type="entry name" value="Timeless"/>
</dbReference>
<dbReference type="PANTHER" id="PTHR22940:SF4">
    <property type="entry name" value="PROTEIN TIMELESS HOMOLOG"/>
    <property type="match status" value="1"/>
</dbReference>
<feature type="region of interest" description="Disordered" evidence="2">
    <location>
        <begin position="1"/>
        <end position="29"/>
    </location>
</feature>
<dbReference type="Pfam" id="PF26019">
    <property type="entry name" value="HTH_TIMELESS"/>
    <property type="match status" value="1"/>
</dbReference>
<feature type="compositionally biased region" description="Polar residues" evidence="2">
    <location>
        <begin position="339"/>
        <end position="355"/>
    </location>
</feature>
<feature type="non-terminal residue" evidence="4">
    <location>
        <position position="1"/>
    </location>
</feature>
<feature type="compositionally biased region" description="Basic and acidic residues" evidence="2">
    <location>
        <begin position="596"/>
        <end position="615"/>
    </location>
</feature>
<name>A0AAN7P658_9COLE</name>
<feature type="compositionally biased region" description="Basic and acidic residues" evidence="2">
    <location>
        <begin position="307"/>
        <end position="316"/>
    </location>
</feature>
<feature type="compositionally biased region" description="Low complexity" evidence="2">
    <location>
        <begin position="324"/>
        <end position="337"/>
    </location>
</feature>
<dbReference type="Proteomes" id="UP001353858">
    <property type="component" value="Unassembled WGS sequence"/>
</dbReference>